<evidence type="ECO:0000313" key="3">
    <source>
        <dbReference type="EMBL" id="RMZ53427.1"/>
    </source>
</evidence>
<sequence length="438" mass="46124">ILGLLGRTGVRIYASVRLDTVLTALVASFMPPSLKARLVQQVLRVLLAERVAVSWRRKARQLQDEAAASRPPAFAQPASRGTNTGLSRQAVVGPASRSAAPPSNGHGIAGTRTLRPASRGSRSRVAAAPGPPPPTPPASDSLIKATGVPLVDEFCNLPSVSEALIQGVQILVVTTVACFLAGIGADEDGAAHRFPTLRAALRSVTRPAARLLPAWWLLHSLTTVSALGQVAGSRRWAELNRLTWGNGAPALALLRFTSQFFQDLTQMVVIVGVAWAVTIFKDRVVTWVQGLIRGDPGQDSALCRLIRPASTLLGWGIYGAAAFATLQNFGVNIQPLLASVGASSVIIGLAAQSTLKNFTGAIMLYTSQPFTAGDKVQLLTTGGGKVIEGVVQSIEPSRTVIRVEDGSPVYIANADILNYLVKNLSRSNHPVSKGGVLV</sequence>
<dbReference type="SUPFAM" id="SSF82861">
    <property type="entry name" value="Mechanosensitive channel protein MscS (YggB), transmembrane region"/>
    <property type="match status" value="1"/>
</dbReference>
<feature type="non-terminal residue" evidence="3">
    <location>
        <position position="1"/>
    </location>
</feature>
<gene>
    <name evidence="3" type="ORF">APUTEX25_004915</name>
</gene>
<feature type="domain" description="Mechanosensitive ion channel MscS" evidence="2">
    <location>
        <begin position="354"/>
        <end position="426"/>
    </location>
</feature>
<dbReference type="AlphaFoldDB" id="A0A3M7KSU8"/>
<dbReference type="Gene3D" id="1.10.287.1260">
    <property type="match status" value="1"/>
</dbReference>
<dbReference type="EMBL" id="QOKY01000198">
    <property type="protein sequence ID" value="RMZ53427.1"/>
    <property type="molecule type" value="Genomic_DNA"/>
</dbReference>
<dbReference type="PANTHER" id="PTHR30566">
    <property type="entry name" value="YNAI-RELATED MECHANOSENSITIVE ION CHANNEL"/>
    <property type="match status" value="1"/>
</dbReference>
<dbReference type="GO" id="GO:0016020">
    <property type="term" value="C:membrane"/>
    <property type="evidence" value="ECO:0007669"/>
    <property type="project" value="InterPro"/>
</dbReference>
<dbReference type="SUPFAM" id="SSF50182">
    <property type="entry name" value="Sm-like ribonucleoproteins"/>
    <property type="match status" value="1"/>
</dbReference>
<feature type="compositionally biased region" description="Low complexity" evidence="1">
    <location>
        <begin position="115"/>
        <end position="128"/>
    </location>
</feature>
<evidence type="ECO:0000256" key="1">
    <source>
        <dbReference type="SAM" id="MobiDB-lite"/>
    </source>
</evidence>
<accession>A0A3M7KSU8</accession>
<protein>
    <recommendedName>
        <fullName evidence="2">Mechanosensitive ion channel MscS domain-containing protein</fullName>
    </recommendedName>
</protein>
<dbReference type="GO" id="GO:0055085">
    <property type="term" value="P:transmembrane transport"/>
    <property type="evidence" value="ECO:0007669"/>
    <property type="project" value="InterPro"/>
</dbReference>
<organism evidence="3 4">
    <name type="scientific">Auxenochlorella protothecoides</name>
    <name type="common">Green microalga</name>
    <name type="synonym">Chlorella protothecoides</name>
    <dbReference type="NCBI Taxonomy" id="3075"/>
    <lineage>
        <taxon>Eukaryota</taxon>
        <taxon>Viridiplantae</taxon>
        <taxon>Chlorophyta</taxon>
        <taxon>core chlorophytes</taxon>
        <taxon>Trebouxiophyceae</taxon>
        <taxon>Chlorellales</taxon>
        <taxon>Chlorellaceae</taxon>
        <taxon>Auxenochlorella</taxon>
    </lineage>
</organism>
<evidence type="ECO:0000259" key="2">
    <source>
        <dbReference type="Pfam" id="PF00924"/>
    </source>
</evidence>
<dbReference type="Proteomes" id="UP000279271">
    <property type="component" value="Unassembled WGS sequence"/>
</dbReference>
<dbReference type="InterPro" id="IPR006685">
    <property type="entry name" value="MscS_channel_2nd"/>
</dbReference>
<reference evidence="4" key="1">
    <citation type="journal article" date="2018" name="Algal Res.">
        <title>Characterization of plant carbon substrate utilization by Auxenochlorella protothecoides.</title>
        <authorList>
            <person name="Vogler B.W."/>
            <person name="Starkenburg S.R."/>
            <person name="Sudasinghe N."/>
            <person name="Schambach J.Y."/>
            <person name="Rollin J.A."/>
            <person name="Pattathil S."/>
            <person name="Barry A.N."/>
        </authorList>
    </citation>
    <scope>NUCLEOTIDE SEQUENCE [LARGE SCALE GENOMIC DNA]</scope>
    <source>
        <strain evidence="4">UTEX 25</strain>
    </source>
</reference>
<proteinExistence type="predicted"/>
<name>A0A3M7KSU8_AUXPR</name>
<comment type="caution">
    <text evidence="3">The sequence shown here is derived from an EMBL/GenBank/DDBJ whole genome shotgun (WGS) entry which is preliminary data.</text>
</comment>
<dbReference type="InterPro" id="IPR011014">
    <property type="entry name" value="MscS_channel_TM-2"/>
</dbReference>
<dbReference type="Pfam" id="PF00924">
    <property type="entry name" value="MS_channel_2nd"/>
    <property type="match status" value="1"/>
</dbReference>
<evidence type="ECO:0000313" key="4">
    <source>
        <dbReference type="Proteomes" id="UP000279271"/>
    </source>
</evidence>
<dbReference type="PANTHER" id="PTHR30566:SF5">
    <property type="entry name" value="MECHANOSENSITIVE ION CHANNEL PROTEIN 1, MITOCHONDRIAL-RELATED"/>
    <property type="match status" value="1"/>
</dbReference>
<dbReference type="InterPro" id="IPR010920">
    <property type="entry name" value="LSM_dom_sf"/>
</dbReference>
<feature type="region of interest" description="Disordered" evidence="1">
    <location>
        <begin position="62"/>
        <end position="142"/>
    </location>
</feature>